<feature type="domain" description="DUF397" evidence="1">
    <location>
        <begin position="9"/>
        <end position="28"/>
    </location>
</feature>
<feature type="domain" description="DUF397" evidence="1">
    <location>
        <begin position="50"/>
        <end position="100"/>
    </location>
</feature>
<accession>A0ABT1PDG5</accession>
<name>A0ABT1PDG5_9ACTN</name>
<sequence>MSTGAIDQLTWFKSSYSSGEGGACIEVALDWRTSSYSGSGGGQCIEVAMDWRKSSHSSEHGGQCVEVATCPTTVHVRDSKDKSGPVLSFTPQAWSRFVEFAARL</sequence>
<dbReference type="InterPro" id="IPR007278">
    <property type="entry name" value="DUF397"/>
</dbReference>
<reference evidence="2 3" key="1">
    <citation type="submission" date="2022-06" db="EMBL/GenBank/DDBJ databases">
        <title>Draft genome sequence of type strain Streptomyces rubrisoli DSM 42083.</title>
        <authorList>
            <person name="Duangmal K."/>
            <person name="Klaysubun C."/>
        </authorList>
    </citation>
    <scope>NUCLEOTIDE SEQUENCE [LARGE SCALE GENOMIC DNA]</scope>
    <source>
        <strain evidence="2 3">DSM 42083</strain>
    </source>
</reference>
<dbReference type="Pfam" id="PF04149">
    <property type="entry name" value="DUF397"/>
    <property type="match status" value="3"/>
</dbReference>
<organism evidence="2 3">
    <name type="scientific">Streptantibioticus rubrisoli</name>
    <dbReference type="NCBI Taxonomy" id="1387313"/>
    <lineage>
        <taxon>Bacteria</taxon>
        <taxon>Bacillati</taxon>
        <taxon>Actinomycetota</taxon>
        <taxon>Actinomycetes</taxon>
        <taxon>Kitasatosporales</taxon>
        <taxon>Streptomycetaceae</taxon>
        <taxon>Streptantibioticus</taxon>
    </lineage>
</organism>
<keyword evidence="3" id="KW-1185">Reference proteome</keyword>
<evidence type="ECO:0000313" key="2">
    <source>
        <dbReference type="EMBL" id="MCQ4042498.1"/>
    </source>
</evidence>
<feature type="domain" description="DUF397" evidence="1">
    <location>
        <begin position="30"/>
        <end position="48"/>
    </location>
</feature>
<evidence type="ECO:0000259" key="1">
    <source>
        <dbReference type="Pfam" id="PF04149"/>
    </source>
</evidence>
<proteinExistence type="predicted"/>
<protein>
    <submittedName>
        <fullName evidence="2">DUF397 domain-containing protein</fullName>
    </submittedName>
</protein>
<gene>
    <name evidence="2" type="ORF">NON19_10750</name>
</gene>
<comment type="caution">
    <text evidence="2">The sequence shown here is derived from an EMBL/GenBank/DDBJ whole genome shotgun (WGS) entry which is preliminary data.</text>
</comment>
<dbReference type="EMBL" id="JANFNH010000007">
    <property type="protein sequence ID" value="MCQ4042498.1"/>
    <property type="molecule type" value="Genomic_DNA"/>
</dbReference>
<dbReference type="RefSeq" id="WP_255926721.1">
    <property type="nucleotide sequence ID" value="NZ_JANFNH010000007.1"/>
</dbReference>
<dbReference type="Proteomes" id="UP001206206">
    <property type="component" value="Unassembled WGS sequence"/>
</dbReference>
<evidence type="ECO:0000313" key="3">
    <source>
        <dbReference type="Proteomes" id="UP001206206"/>
    </source>
</evidence>